<dbReference type="FunFam" id="2.60.120.10:FF:000073">
    <property type="entry name" value="Glycinin G1"/>
    <property type="match status" value="1"/>
</dbReference>
<feature type="region of interest" description="Disordered" evidence="6">
    <location>
        <begin position="104"/>
        <end position="143"/>
    </location>
</feature>
<dbReference type="SMART" id="SM00835">
    <property type="entry name" value="Cupin_1"/>
    <property type="match status" value="2"/>
</dbReference>
<evidence type="ECO:0000313" key="8">
    <source>
        <dbReference type="EMBL" id="CAK9150006.1"/>
    </source>
</evidence>
<dbReference type="InterPro" id="IPR011051">
    <property type="entry name" value="RmlC_Cupin_sf"/>
</dbReference>
<dbReference type="Proteomes" id="UP001642360">
    <property type="component" value="Unassembled WGS sequence"/>
</dbReference>
<evidence type="ECO:0000259" key="7">
    <source>
        <dbReference type="SMART" id="SM00835"/>
    </source>
</evidence>
<keyword evidence="5" id="KW-0732">Signal</keyword>
<dbReference type="CDD" id="cd02243">
    <property type="entry name" value="cupin_11S_legumin_C"/>
    <property type="match status" value="1"/>
</dbReference>
<protein>
    <recommendedName>
        <fullName evidence="7">Cupin type-1 domain-containing protein</fullName>
    </recommendedName>
</protein>
<comment type="caution">
    <text evidence="8">The sequence shown here is derived from an EMBL/GenBank/DDBJ whole genome shotgun (WGS) entry which is preliminary data.</text>
</comment>
<proteinExistence type="inferred from homology"/>
<gene>
    <name evidence="8" type="ORF">ILEXP_LOCUS18119</name>
</gene>
<keyword evidence="3 5" id="KW-0708">Seed storage protein</keyword>
<comment type="similarity">
    <text evidence="1 5">Belongs to the 11S seed storage protein (globulins) family.</text>
</comment>
<evidence type="ECO:0000256" key="5">
    <source>
        <dbReference type="RuleBase" id="RU003681"/>
    </source>
</evidence>
<dbReference type="InterPro" id="IPR006044">
    <property type="entry name" value="11S_seedstore_pln"/>
</dbReference>
<dbReference type="PANTHER" id="PTHR31189">
    <property type="entry name" value="OS03G0336100 PROTEIN-RELATED"/>
    <property type="match status" value="1"/>
</dbReference>
<evidence type="ECO:0000256" key="1">
    <source>
        <dbReference type="ARBA" id="ARBA00007178"/>
    </source>
</evidence>
<dbReference type="Pfam" id="PF00190">
    <property type="entry name" value="Cupin_1"/>
    <property type="match status" value="2"/>
</dbReference>
<feature type="chain" id="PRO_5044527984" description="Cupin type-1 domain-containing protein" evidence="5">
    <location>
        <begin position="21"/>
        <end position="457"/>
    </location>
</feature>
<feature type="domain" description="Cupin type-1" evidence="7">
    <location>
        <begin position="37"/>
        <end position="238"/>
    </location>
</feature>
<evidence type="ECO:0000256" key="4">
    <source>
        <dbReference type="ARBA" id="ARBA00023157"/>
    </source>
</evidence>
<dbReference type="AlphaFoldDB" id="A0ABC8RYF1"/>
<dbReference type="EMBL" id="CAUOFW020001970">
    <property type="protein sequence ID" value="CAK9150006.1"/>
    <property type="molecule type" value="Genomic_DNA"/>
</dbReference>
<dbReference type="GO" id="GO:0045735">
    <property type="term" value="F:nutrient reservoir activity"/>
    <property type="evidence" value="ECO:0007669"/>
    <property type="project" value="UniProtKB-KW"/>
</dbReference>
<feature type="signal peptide" evidence="5">
    <location>
        <begin position="1"/>
        <end position="20"/>
    </location>
</feature>
<keyword evidence="2 5" id="KW-0758">Storage protein</keyword>
<feature type="domain" description="Cupin type-1" evidence="7">
    <location>
        <begin position="288"/>
        <end position="437"/>
    </location>
</feature>
<dbReference type="InterPro" id="IPR006045">
    <property type="entry name" value="Cupin_1"/>
</dbReference>
<dbReference type="PROSITE" id="PS00305">
    <property type="entry name" value="11S_SEED_STORAGE"/>
    <property type="match status" value="1"/>
</dbReference>
<dbReference type="SUPFAM" id="SSF51182">
    <property type="entry name" value="RmlC-like cupins"/>
    <property type="match status" value="1"/>
</dbReference>
<dbReference type="CDD" id="cd02242">
    <property type="entry name" value="cupin_11S_legumin_N"/>
    <property type="match status" value="1"/>
</dbReference>
<accession>A0ABC8RYF1</accession>
<evidence type="ECO:0000256" key="3">
    <source>
        <dbReference type="ARBA" id="ARBA00023129"/>
    </source>
</evidence>
<name>A0ABC8RYF1_9AQUA</name>
<dbReference type="InterPro" id="IPR050253">
    <property type="entry name" value="Seed_Storage-Functional"/>
</dbReference>
<reference evidence="8 9" key="1">
    <citation type="submission" date="2024-02" db="EMBL/GenBank/DDBJ databases">
        <authorList>
            <person name="Vignale AGUSTIN F."/>
            <person name="Sosa J E."/>
            <person name="Modenutti C."/>
        </authorList>
    </citation>
    <scope>NUCLEOTIDE SEQUENCE [LARGE SCALE GENOMIC DNA]</scope>
</reference>
<evidence type="ECO:0000256" key="2">
    <source>
        <dbReference type="ARBA" id="ARBA00022761"/>
    </source>
</evidence>
<dbReference type="InterPro" id="IPR014710">
    <property type="entry name" value="RmlC-like_jellyroll"/>
</dbReference>
<evidence type="ECO:0000256" key="6">
    <source>
        <dbReference type="SAM" id="MobiDB-lite"/>
    </source>
</evidence>
<dbReference type="Gene3D" id="2.60.120.10">
    <property type="entry name" value="Jelly Rolls"/>
    <property type="match status" value="2"/>
</dbReference>
<comment type="subunit">
    <text evidence="5">Hexamer; each subunit is composed of an acidic and a basic chain derived from a single precursor and linked by a disulfide bond.</text>
</comment>
<dbReference type="PANTHER" id="PTHR31189:SF54">
    <property type="entry name" value="11S GLOBULIN SEED STORAGE PROTEIN 2-LIKE"/>
    <property type="match status" value="1"/>
</dbReference>
<feature type="compositionally biased region" description="Basic and acidic residues" evidence="6">
    <location>
        <begin position="113"/>
        <end position="140"/>
    </location>
</feature>
<dbReference type="InterPro" id="IPR022379">
    <property type="entry name" value="11S_seedstore_CS"/>
</dbReference>
<keyword evidence="4 5" id="KW-1015">Disulfide bond</keyword>
<dbReference type="PRINTS" id="PR00439">
    <property type="entry name" value="11SGLOBULIN"/>
</dbReference>
<organism evidence="8 9">
    <name type="scientific">Ilex paraguariensis</name>
    <name type="common">yerba mate</name>
    <dbReference type="NCBI Taxonomy" id="185542"/>
    <lineage>
        <taxon>Eukaryota</taxon>
        <taxon>Viridiplantae</taxon>
        <taxon>Streptophyta</taxon>
        <taxon>Embryophyta</taxon>
        <taxon>Tracheophyta</taxon>
        <taxon>Spermatophyta</taxon>
        <taxon>Magnoliopsida</taxon>
        <taxon>eudicotyledons</taxon>
        <taxon>Gunneridae</taxon>
        <taxon>Pentapetalae</taxon>
        <taxon>asterids</taxon>
        <taxon>campanulids</taxon>
        <taxon>Aquifoliales</taxon>
        <taxon>Aquifoliaceae</taxon>
        <taxon>Ilex</taxon>
    </lineage>
</organism>
<evidence type="ECO:0000313" key="9">
    <source>
        <dbReference type="Proteomes" id="UP001642360"/>
    </source>
</evidence>
<comment type="function">
    <text evidence="5">Seed storage protein.</text>
</comment>
<sequence length="457" mass="51459">MATKLFFTLSLSLLVSVAIGQQSTQIREARQCRIQRISASQPSQRIESEGGVIELWDENEDQFQCAGVAPLKITIQPNALQLPNFHPSPRLLYIQQGEGYAGISRPGCPETYHSQEFRNDRERQEEEGEREGRSRRDQHQRVQRVRRGDILAVPAGEAHWCYNDGDEDLVVIAVNDLNNPANQLDQRQRAFYLAGGLPKGGQQQLHQEQGKQTFENIFRGFDEELLAEALNIPRELARKMQQENDRGLIVNVREGLSMIRPDEEGQGKSESEASNGMEETLCSMKVRTTLNRRTEADIYSRQAGRLNIVNRHKLPILEYLDMSANRGHLFPDALYAPHWSINAHTVVYVNRGDAQVEIVGNNGETVMNERVKQGDLFVIPQYFAATAKAGSNGFKWVSFKTNSLPMNSPLSGYTSVMRAIPLQVITNSYQVSPDEAQNLKLNSGSQTLLLSPQNRSQ</sequence>
<keyword evidence="9" id="KW-1185">Reference proteome</keyword>